<dbReference type="EMBL" id="BAABAQ010000016">
    <property type="protein sequence ID" value="GAA4206666.1"/>
    <property type="molecule type" value="Genomic_DNA"/>
</dbReference>
<evidence type="ECO:0000313" key="3">
    <source>
        <dbReference type="EMBL" id="GAA4206666.1"/>
    </source>
</evidence>
<feature type="region of interest" description="Disordered" evidence="1">
    <location>
        <begin position="222"/>
        <end position="255"/>
    </location>
</feature>
<protein>
    <recommendedName>
        <fullName evidence="5">Gram-positive cocci surface proteins LPxTG domain-containing protein</fullName>
    </recommendedName>
</protein>
<evidence type="ECO:0000313" key="4">
    <source>
        <dbReference type="Proteomes" id="UP001501251"/>
    </source>
</evidence>
<name>A0ABP8BH36_9ACTN</name>
<proteinExistence type="predicted"/>
<accession>A0ABP8BH36</accession>
<sequence length="308" mass="30565">MTYIFLAVMTGGGPMLGLMGTATARTGPPPLTVAPNSAPYPPFYILLSSAEDAADEADALAREADALGREANDIADSCAEAVGESCIEINNRNDSRNVLRNVDTNASSALVPVTPTPAVPLNAARLAPGAMAGQGVSQAGDAAVGGALVSRARRAVGEAKRITGEARRVAGQARDIVGLAAGVDAKAEQVAADGAKVADGAERAALDAGKIAGDVVGVLEGRNGAGRNGQNSGNDNNSDNGDDGDDNGGGENESVGYDCGGGRSCRAGESLPFTGVPAATVIGVGGGLLAVGTALLMLARRRRSTGAK</sequence>
<organism evidence="3 4">
    <name type="scientific">Streptosporangium oxazolinicum</name>
    <dbReference type="NCBI Taxonomy" id="909287"/>
    <lineage>
        <taxon>Bacteria</taxon>
        <taxon>Bacillati</taxon>
        <taxon>Actinomycetota</taxon>
        <taxon>Actinomycetes</taxon>
        <taxon>Streptosporangiales</taxon>
        <taxon>Streptosporangiaceae</taxon>
        <taxon>Streptosporangium</taxon>
    </lineage>
</organism>
<reference evidence="4" key="1">
    <citation type="journal article" date="2019" name="Int. J. Syst. Evol. Microbiol.">
        <title>The Global Catalogue of Microorganisms (GCM) 10K type strain sequencing project: providing services to taxonomists for standard genome sequencing and annotation.</title>
        <authorList>
            <consortium name="The Broad Institute Genomics Platform"/>
            <consortium name="The Broad Institute Genome Sequencing Center for Infectious Disease"/>
            <person name="Wu L."/>
            <person name="Ma J."/>
        </authorList>
    </citation>
    <scope>NUCLEOTIDE SEQUENCE [LARGE SCALE GENOMIC DNA]</scope>
    <source>
        <strain evidence="4">JCM 17388</strain>
    </source>
</reference>
<keyword evidence="2" id="KW-0812">Transmembrane</keyword>
<keyword evidence="2" id="KW-0472">Membrane</keyword>
<gene>
    <name evidence="3" type="ORF">GCM10022252_69150</name>
</gene>
<evidence type="ECO:0000256" key="2">
    <source>
        <dbReference type="SAM" id="Phobius"/>
    </source>
</evidence>
<comment type="caution">
    <text evidence="3">The sequence shown here is derived from an EMBL/GenBank/DDBJ whole genome shotgun (WGS) entry which is preliminary data.</text>
</comment>
<evidence type="ECO:0000256" key="1">
    <source>
        <dbReference type="SAM" id="MobiDB-lite"/>
    </source>
</evidence>
<evidence type="ECO:0008006" key="5">
    <source>
        <dbReference type="Google" id="ProtNLM"/>
    </source>
</evidence>
<keyword evidence="4" id="KW-1185">Reference proteome</keyword>
<dbReference type="Proteomes" id="UP001501251">
    <property type="component" value="Unassembled WGS sequence"/>
</dbReference>
<feature type="transmembrane region" description="Helical" evidence="2">
    <location>
        <begin position="275"/>
        <end position="299"/>
    </location>
</feature>
<dbReference type="RefSeq" id="WP_344922428.1">
    <property type="nucleotide sequence ID" value="NZ_BAABAQ010000016.1"/>
</dbReference>
<keyword evidence="2" id="KW-1133">Transmembrane helix</keyword>